<feature type="chain" id="PRO_5040250968" description="candidapepsin" evidence="16">
    <location>
        <begin position="20"/>
        <end position="576"/>
    </location>
</feature>
<protein>
    <recommendedName>
        <fullName evidence="4">candidapepsin</fullName>
        <ecNumber evidence="4">3.4.23.24</ecNumber>
    </recommendedName>
</protein>
<evidence type="ECO:0000256" key="12">
    <source>
        <dbReference type="PIRSR" id="PIRSR601461-1"/>
    </source>
</evidence>
<evidence type="ECO:0000256" key="11">
    <source>
        <dbReference type="ARBA" id="ARBA00023157"/>
    </source>
</evidence>
<accession>A0A9P0QUW8</accession>
<organism evidence="18 19">
    <name type="scientific">[Candida] railenensis</name>
    <dbReference type="NCBI Taxonomy" id="45579"/>
    <lineage>
        <taxon>Eukaryota</taxon>
        <taxon>Fungi</taxon>
        <taxon>Dikarya</taxon>
        <taxon>Ascomycota</taxon>
        <taxon>Saccharomycotina</taxon>
        <taxon>Pichiomycetes</taxon>
        <taxon>Debaryomycetaceae</taxon>
        <taxon>Kurtzmaniella</taxon>
    </lineage>
</organism>
<keyword evidence="5" id="KW-0964">Secreted</keyword>
<dbReference type="GO" id="GO:0005576">
    <property type="term" value="C:extracellular region"/>
    <property type="evidence" value="ECO:0007669"/>
    <property type="project" value="UniProtKB-SubCell"/>
</dbReference>
<dbReference type="Proteomes" id="UP000837801">
    <property type="component" value="Unassembled WGS sequence"/>
</dbReference>
<evidence type="ECO:0000256" key="5">
    <source>
        <dbReference type="ARBA" id="ARBA00022525"/>
    </source>
</evidence>
<keyword evidence="19" id="KW-1185">Reference proteome</keyword>
<dbReference type="InterPro" id="IPR021109">
    <property type="entry name" value="Peptidase_aspartic_dom_sf"/>
</dbReference>
<feature type="domain" description="Peptidase A1" evidence="17">
    <location>
        <begin position="64"/>
        <end position="449"/>
    </location>
</feature>
<dbReference type="PANTHER" id="PTHR47966:SF65">
    <property type="entry name" value="ASPARTIC-TYPE ENDOPEPTIDASE"/>
    <property type="match status" value="1"/>
</dbReference>
<dbReference type="EMBL" id="CAKXYY010000027">
    <property type="protein sequence ID" value="CAH2355478.1"/>
    <property type="molecule type" value="Genomic_DNA"/>
</dbReference>
<feature type="signal peptide" evidence="16">
    <location>
        <begin position="1"/>
        <end position="19"/>
    </location>
</feature>
<keyword evidence="7 16" id="KW-0732">Signal</keyword>
<dbReference type="Pfam" id="PF00026">
    <property type="entry name" value="Asp"/>
    <property type="match status" value="1"/>
</dbReference>
<dbReference type="PRINTS" id="PR00792">
    <property type="entry name" value="PEPSIN"/>
</dbReference>
<evidence type="ECO:0000256" key="14">
    <source>
        <dbReference type="RuleBase" id="RU000454"/>
    </source>
</evidence>
<feature type="compositionally biased region" description="Low complexity" evidence="15">
    <location>
        <begin position="524"/>
        <end position="544"/>
    </location>
</feature>
<comment type="subcellular location">
    <subcellularLocation>
        <location evidence="2">Secreted</location>
    </subcellularLocation>
</comment>
<dbReference type="GO" id="GO:0004190">
    <property type="term" value="F:aspartic-type endopeptidase activity"/>
    <property type="evidence" value="ECO:0007669"/>
    <property type="project" value="UniProtKB-KW"/>
</dbReference>
<evidence type="ECO:0000256" key="6">
    <source>
        <dbReference type="ARBA" id="ARBA00022670"/>
    </source>
</evidence>
<evidence type="ECO:0000256" key="9">
    <source>
        <dbReference type="ARBA" id="ARBA00022801"/>
    </source>
</evidence>
<evidence type="ECO:0000256" key="3">
    <source>
        <dbReference type="ARBA" id="ARBA00007447"/>
    </source>
</evidence>
<evidence type="ECO:0000313" key="18">
    <source>
        <dbReference type="EMBL" id="CAH2355478.1"/>
    </source>
</evidence>
<dbReference type="PANTHER" id="PTHR47966">
    <property type="entry name" value="BETA-SITE APP-CLEAVING ENZYME, ISOFORM A-RELATED"/>
    <property type="match status" value="1"/>
</dbReference>
<evidence type="ECO:0000256" key="1">
    <source>
        <dbReference type="ARBA" id="ARBA00001675"/>
    </source>
</evidence>
<evidence type="ECO:0000259" key="17">
    <source>
        <dbReference type="PROSITE" id="PS51767"/>
    </source>
</evidence>
<dbReference type="InterPro" id="IPR001969">
    <property type="entry name" value="Aspartic_peptidase_AS"/>
</dbReference>
<dbReference type="OrthoDB" id="771136at2759"/>
<dbReference type="PROSITE" id="PS51767">
    <property type="entry name" value="PEPTIDASE_A1"/>
    <property type="match status" value="1"/>
</dbReference>
<keyword evidence="8 14" id="KW-0064">Aspartyl protease</keyword>
<comment type="similarity">
    <text evidence="3 14">Belongs to the peptidase A1 family.</text>
</comment>
<sequence length="576" mass="61889">MRFHSTLCISTLVASVVTATSPLKVDFEIQRGNSLSDLSVDKKPYLYKRDGEVGLTLANSVNLYLATIKIGSEEDEVTVQIDTGSSDLWVMASDVECFVPISNYKRDDDELILERRDDKKSKSASSSEAPSTTEIEYFEPQFSSVPTGTEAGDIAETNTCIAYGSFATGSSSSFKVNETVPDFYIVYGDLTGAFGVWGQDTVVIGDAAVDSLSFGIANQTSTNIGILGIGLQNLESTVDLQNDSISYTYENLPVALKSQGYIEKIAYSLFLNDENATTGSILFGAVDHAKYTGPLVTVPLLTNLSYDPGQMHFLVDSIGVDVGNESHSLTDNKYTAIFDSGTSLTVLPSSLYERFGELVGGNYSDEYGYYKVPCPSGDEEINLVLNFSGAILTVPYSNLIMSGDVDYAPTSTCFLGTQNSSESYTVFGDNVLVSGYFVYDLEDLTISIAQANYTDETDIEILSGSIPGAKDAPLYSSTEFIDSVAESSATYIISYETASFTPPDIAYISSGIFNPNSTISRPGTSYYSETEESSTSQTGKASSSPIKASGVSVPLQYSLVTPFALMVISLMVVVSL</sequence>
<dbReference type="EC" id="3.4.23.24" evidence="4"/>
<comment type="catalytic activity">
    <reaction evidence="1">
        <text>Preferential cleavage at the carboxyl of hydrophobic amino acids, but fails to cleave 15-Leu-|-Tyr-16, 16-Tyr-|-Leu-17 and 24-Phe-|-Phe-25 of insulin B chain. Activates trypsinogen, and degrades keratin.</text>
        <dbReference type="EC" id="3.4.23.24"/>
    </reaction>
</comment>
<evidence type="ECO:0000256" key="16">
    <source>
        <dbReference type="SAM" id="SignalP"/>
    </source>
</evidence>
<dbReference type="AlphaFoldDB" id="A0A9P0QUW8"/>
<gene>
    <name evidence="18" type="ORF">CLIB1423_27S00518</name>
</gene>
<evidence type="ECO:0000256" key="7">
    <source>
        <dbReference type="ARBA" id="ARBA00022729"/>
    </source>
</evidence>
<keyword evidence="11 13" id="KW-1015">Disulfide bond</keyword>
<feature type="active site" evidence="12">
    <location>
        <position position="82"/>
    </location>
</feature>
<evidence type="ECO:0000256" key="4">
    <source>
        <dbReference type="ARBA" id="ARBA00013207"/>
    </source>
</evidence>
<keyword evidence="6 14" id="KW-0645">Protease</keyword>
<comment type="caution">
    <text evidence="18">The sequence shown here is derived from an EMBL/GenBank/DDBJ whole genome shotgun (WGS) entry which is preliminary data.</text>
</comment>
<proteinExistence type="inferred from homology"/>
<dbReference type="Gene3D" id="2.40.70.10">
    <property type="entry name" value="Acid Proteases"/>
    <property type="match status" value="2"/>
</dbReference>
<dbReference type="SUPFAM" id="SSF50630">
    <property type="entry name" value="Acid proteases"/>
    <property type="match status" value="1"/>
</dbReference>
<evidence type="ECO:0000256" key="2">
    <source>
        <dbReference type="ARBA" id="ARBA00004613"/>
    </source>
</evidence>
<reference evidence="18" key="1">
    <citation type="submission" date="2022-03" db="EMBL/GenBank/DDBJ databases">
        <authorList>
            <person name="Legras J.-L."/>
            <person name="Devillers H."/>
            <person name="Grondin C."/>
        </authorList>
    </citation>
    <scope>NUCLEOTIDE SEQUENCE</scope>
    <source>
        <strain evidence="18">CLIB 1423</strain>
    </source>
</reference>
<evidence type="ECO:0000256" key="13">
    <source>
        <dbReference type="PIRSR" id="PIRSR601461-2"/>
    </source>
</evidence>
<feature type="active site" evidence="12">
    <location>
        <position position="339"/>
    </location>
</feature>
<dbReference type="PROSITE" id="PS00141">
    <property type="entry name" value="ASP_PROTEASE"/>
    <property type="match status" value="1"/>
</dbReference>
<keyword evidence="9 14" id="KW-0378">Hydrolase</keyword>
<dbReference type="InterPro" id="IPR033876">
    <property type="entry name" value="SAP-like"/>
</dbReference>
<name>A0A9P0QUW8_9ASCO</name>
<feature type="disulfide bond" evidence="13">
    <location>
        <begin position="374"/>
        <end position="413"/>
    </location>
</feature>
<evidence type="ECO:0000256" key="15">
    <source>
        <dbReference type="SAM" id="MobiDB-lite"/>
    </source>
</evidence>
<evidence type="ECO:0000256" key="10">
    <source>
        <dbReference type="ARBA" id="ARBA00023145"/>
    </source>
</evidence>
<dbReference type="InterPro" id="IPR033121">
    <property type="entry name" value="PEPTIDASE_A1"/>
</dbReference>
<feature type="region of interest" description="Disordered" evidence="15">
    <location>
        <begin position="523"/>
        <end position="548"/>
    </location>
</feature>
<evidence type="ECO:0000313" key="19">
    <source>
        <dbReference type="Proteomes" id="UP000837801"/>
    </source>
</evidence>
<dbReference type="GO" id="GO:0006508">
    <property type="term" value="P:proteolysis"/>
    <property type="evidence" value="ECO:0007669"/>
    <property type="project" value="UniProtKB-KW"/>
</dbReference>
<dbReference type="CDD" id="cd05474">
    <property type="entry name" value="SAP_like"/>
    <property type="match status" value="1"/>
</dbReference>
<dbReference type="InterPro" id="IPR001461">
    <property type="entry name" value="Aspartic_peptidase_A1"/>
</dbReference>
<evidence type="ECO:0000256" key="8">
    <source>
        <dbReference type="ARBA" id="ARBA00022750"/>
    </source>
</evidence>
<keyword evidence="10" id="KW-0865">Zymogen</keyword>